<organism evidence="4 5">
    <name type="scientific">Bagarius yarrelli</name>
    <name type="common">Goonch</name>
    <name type="synonym">Bagrus yarrelli</name>
    <dbReference type="NCBI Taxonomy" id="175774"/>
    <lineage>
        <taxon>Eukaryota</taxon>
        <taxon>Metazoa</taxon>
        <taxon>Chordata</taxon>
        <taxon>Craniata</taxon>
        <taxon>Vertebrata</taxon>
        <taxon>Euteleostomi</taxon>
        <taxon>Actinopterygii</taxon>
        <taxon>Neopterygii</taxon>
        <taxon>Teleostei</taxon>
        <taxon>Ostariophysi</taxon>
        <taxon>Siluriformes</taxon>
        <taxon>Sisoridae</taxon>
        <taxon>Sisorinae</taxon>
        <taxon>Bagarius</taxon>
    </lineage>
</organism>
<feature type="region of interest" description="Disordered" evidence="3">
    <location>
        <begin position="1"/>
        <end position="227"/>
    </location>
</feature>
<dbReference type="InterPro" id="IPR029488">
    <property type="entry name" value="Hmw/CFAP97"/>
</dbReference>
<comment type="caution">
    <text evidence="4">The sequence shown here is derived from an EMBL/GenBank/DDBJ whole genome shotgun (WGS) entry which is preliminary data.</text>
</comment>
<evidence type="ECO:0000256" key="1">
    <source>
        <dbReference type="ARBA" id="ARBA00008315"/>
    </source>
</evidence>
<dbReference type="OrthoDB" id="515313at2759"/>
<sequence length="285" mass="31584">MGRHVKMRTLTARLGNPRHSRSDTSEISCGSQSDDDLTIYSSSSTAEEDDAVFINKNDASYRCKNAKNPTGKFRQRGHSYSLVSSSEERTPTPLVKPSSTQSTSSPRQPQQGSVNWKEKPKTSETSDTDDTVTDVTPLSSPDISPQQSVKLAPTSFNKSRLPVSPNDISETVDGQQLDATTDGEDRSAVQSAGRRINIPSPGSVSVSSSRSSASRSRKNYSFSSEEVRRIEHENQRLLQVLSRSSSRPSSRSTHHSSTPTFRLYHSAVNRQREQERIQRENLVRV</sequence>
<dbReference type="PANTHER" id="PTHR23035:SF1">
    <property type="entry name" value="CILIA- AND FLAGELLA-ASSOCIATED PROTEIN 97"/>
    <property type="match status" value="1"/>
</dbReference>
<feature type="compositionally biased region" description="Low complexity" evidence="3">
    <location>
        <begin position="242"/>
        <end position="260"/>
    </location>
</feature>
<keyword evidence="4" id="KW-0966">Cell projection</keyword>
<dbReference type="EMBL" id="VCAZ01000062">
    <property type="protein sequence ID" value="TSN95704.1"/>
    <property type="molecule type" value="Genomic_DNA"/>
</dbReference>
<dbReference type="Proteomes" id="UP000319801">
    <property type="component" value="Unassembled WGS sequence"/>
</dbReference>
<keyword evidence="4" id="KW-0282">Flagellum</keyword>
<feature type="region of interest" description="Disordered" evidence="3">
    <location>
        <begin position="240"/>
        <end position="263"/>
    </location>
</feature>
<dbReference type="AlphaFoldDB" id="A0A556U948"/>
<name>A0A556U948_BAGYA</name>
<proteinExistence type="inferred from homology"/>
<evidence type="ECO:0000313" key="4">
    <source>
        <dbReference type="EMBL" id="TSN95704.1"/>
    </source>
</evidence>
<dbReference type="Pfam" id="PF13879">
    <property type="entry name" value="Hmw_CFAP97"/>
    <property type="match status" value="1"/>
</dbReference>
<evidence type="ECO:0000256" key="2">
    <source>
        <dbReference type="ARBA" id="ARBA00021424"/>
    </source>
</evidence>
<keyword evidence="5" id="KW-1185">Reference proteome</keyword>
<dbReference type="PANTHER" id="PTHR23035">
    <property type="entry name" value="CILIA- AND FLAGELLA-ASSOCIATED PROTEIN 97-RELATED"/>
    <property type="match status" value="1"/>
</dbReference>
<reference evidence="4 5" key="1">
    <citation type="journal article" date="2019" name="Genome Biol. Evol.">
        <title>Whole-Genome Sequencing of the Giant Devil Catfish, Bagarius yarrelli.</title>
        <authorList>
            <person name="Jiang W."/>
            <person name="Lv Y."/>
            <person name="Cheng L."/>
            <person name="Yang K."/>
            <person name="Chao B."/>
            <person name="Wang X."/>
            <person name="Li Y."/>
            <person name="Pan X."/>
            <person name="You X."/>
            <person name="Zhang Y."/>
            <person name="Yang J."/>
            <person name="Li J."/>
            <person name="Zhang X."/>
            <person name="Liu S."/>
            <person name="Sun C."/>
            <person name="Yang J."/>
            <person name="Shi Q."/>
        </authorList>
    </citation>
    <scope>NUCLEOTIDE SEQUENCE [LARGE SCALE GENOMIC DNA]</scope>
    <source>
        <strain evidence="4">JWS20170419001</strain>
        <tissue evidence="4">Muscle</tissue>
    </source>
</reference>
<protein>
    <recommendedName>
        <fullName evidence="2">Cilia- and flagella-associated protein 97</fullName>
    </recommendedName>
</protein>
<accession>A0A556U948</accession>
<dbReference type="InterPro" id="IPR038791">
    <property type="entry name" value="Cfap97/Hemingway"/>
</dbReference>
<feature type="compositionally biased region" description="Polar residues" evidence="3">
    <location>
        <begin position="137"/>
        <end position="158"/>
    </location>
</feature>
<feature type="compositionally biased region" description="Low complexity" evidence="3">
    <location>
        <begin position="97"/>
        <end position="113"/>
    </location>
</feature>
<gene>
    <name evidence="4" type="ORF">Baya_9818</name>
</gene>
<feature type="compositionally biased region" description="Low complexity" evidence="3">
    <location>
        <begin position="200"/>
        <end position="224"/>
    </location>
</feature>
<comment type="similarity">
    <text evidence="1">Belongs to the CFAP97 family.</text>
</comment>
<evidence type="ECO:0000256" key="3">
    <source>
        <dbReference type="SAM" id="MobiDB-lite"/>
    </source>
</evidence>
<feature type="compositionally biased region" description="Polar residues" evidence="3">
    <location>
        <begin position="166"/>
        <end position="179"/>
    </location>
</feature>
<dbReference type="GO" id="GO:0007283">
    <property type="term" value="P:spermatogenesis"/>
    <property type="evidence" value="ECO:0007669"/>
    <property type="project" value="TreeGrafter"/>
</dbReference>
<keyword evidence="4" id="KW-0969">Cilium</keyword>
<evidence type="ECO:0000313" key="5">
    <source>
        <dbReference type="Proteomes" id="UP000319801"/>
    </source>
</evidence>